<feature type="non-terminal residue" evidence="1">
    <location>
        <position position="57"/>
    </location>
</feature>
<reference evidence="1 2" key="1">
    <citation type="submission" date="2024-02" db="EMBL/GenBank/DDBJ databases">
        <authorList>
            <person name="Chen Y."/>
            <person name="Shah S."/>
            <person name="Dougan E. K."/>
            <person name="Thang M."/>
            <person name="Chan C."/>
        </authorList>
    </citation>
    <scope>NUCLEOTIDE SEQUENCE [LARGE SCALE GENOMIC DNA]</scope>
</reference>
<proteinExistence type="predicted"/>
<sequence length="57" mass="6780">SLEIFDLTTPRESGEAPVPPWRVGMMQFELMEDEFKDMREELKEDEEFMECIEPVVL</sequence>
<feature type="non-terminal residue" evidence="1">
    <location>
        <position position="1"/>
    </location>
</feature>
<comment type="caution">
    <text evidence="1">The sequence shown here is derived from an EMBL/GenBank/DDBJ whole genome shotgun (WGS) entry which is preliminary data.</text>
</comment>
<protein>
    <submittedName>
        <fullName evidence="1">Uncharacterized protein</fullName>
    </submittedName>
</protein>
<accession>A0ABP0HGE3</accession>
<name>A0ABP0HGE3_9DINO</name>
<dbReference type="EMBL" id="CAXAMM010000847">
    <property type="protein sequence ID" value="CAK8989291.1"/>
    <property type="molecule type" value="Genomic_DNA"/>
</dbReference>
<keyword evidence="2" id="KW-1185">Reference proteome</keyword>
<gene>
    <name evidence="1" type="ORF">SCF082_LOCUS1745</name>
</gene>
<evidence type="ECO:0000313" key="1">
    <source>
        <dbReference type="EMBL" id="CAK8989291.1"/>
    </source>
</evidence>
<dbReference type="Proteomes" id="UP001642464">
    <property type="component" value="Unassembled WGS sequence"/>
</dbReference>
<organism evidence="1 2">
    <name type="scientific">Durusdinium trenchii</name>
    <dbReference type="NCBI Taxonomy" id="1381693"/>
    <lineage>
        <taxon>Eukaryota</taxon>
        <taxon>Sar</taxon>
        <taxon>Alveolata</taxon>
        <taxon>Dinophyceae</taxon>
        <taxon>Suessiales</taxon>
        <taxon>Symbiodiniaceae</taxon>
        <taxon>Durusdinium</taxon>
    </lineage>
</organism>
<evidence type="ECO:0000313" key="2">
    <source>
        <dbReference type="Proteomes" id="UP001642464"/>
    </source>
</evidence>